<dbReference type="InterPro" id="IPR005119">
    <property type="entry name" value="LysR_subst-bd"/>
</dbReference>
<dbReference type="InterPro" id="IPR036390">
    <property type="entry name" value="WH_DNA-bd_sf"/>
</dbReference>
<keyword evidence="3 6" id="KW-0238">DNA-binding</keyword>
<dbReference type="PRINTS" id="PR00039">
    <property type="entry name" value="HTHLYSR"/>
</dbReference>
<dbReference type="Gene3D" id="3.40.190.290">
    <property type="match status" value="1"/>
</dbReference>
<organism evidence="6 7">
    <name type="scientific">Kordiimonas lacus</name>
    <dbReference type="NCBI Taxonomy" id="637679"/>
    <lineage>
        <taxon>Bacteria</taxon>
        <taxon>Pseudomonadati</taxon>
        <taxon>Pseudomonadota</taxon>
        <taxon>Alphaproteobacteria</taxon>
        <taxon>Kordiimonadales</taxon>
        <taxon>Kordiimonadaceae</taxon>
        <taxon>Kordiimonas</taxon>
    </lineage>
</organism>
<dbReference type="InterPro" id="IPR000847">
    <property type="entry name" value="LysR_HTH_N"/>
</dbReference>
<evidence type="ECO:0000256" key="2">
    <source>
        <dbReference type="ARBA" id="ARBA00023015"/>
    </source>
</evidence>
<evidence type="ECO:0000256" key="3">
    <source>
        <dbReference type="ARBA" id="ARBA00023125"/>
    </source>
</evidence>
<evidence type="ECO:0000256" key="4">
    <source>
        <dbReference type="ARBA" id="ARBA00023163"/>
    </source>
</evidence>
<dbReference type="PANTHER" id="PTHR30537">
    <property type="entry name" value="HTH-TYPE TRANSCRIPTIONAL REGULATOR"/>
    <property type="match status" value="1"/>
</dbReference>
<keyword evidence="7" id="KW-1185">Reference proteome</keyword>
<dbReference type="FunFam" id="1.10.10.10:FF:000001">
    <property type="entry name" value="LysR family transcriptional regulator"/>
    <property type="match status" value="1"/>
</dbReference>
<dbReference type="Pfam" id="PF00126">
    <property type="entry name" value="HTH_1"/>
    <property type="match status" value="1"/>
</dbReference>
<evidence type="ECO:0000256" key="1">
    <source>
        <dbReference type="ARBA" id="ARBA00009437"/>
    </source>
</evidence>
<dbReference type="SUPFAM" id="SSF53850">
    <property type="entry name" value="Periplasmic binding protein-like II"/>
    <property type="match status" value="1"/>
</dbReference>
<dbReference type="Pfam" id="PF03466">
    <property type="entry name" value="LysR_substrate"/>
    <property type="match status" value="1"/>
</dbReference>
<feature type="domain" description="HTH lysR-type" evidence="5">
    <location>
        <begin position="2"/>
        <end position="59"/>
    </location>
</feature>
<dbReference type="AlphaFoldDB" id="A0A1G7F356"/>
<keyword evidence="2" id="KW-0805">Transcription regulation</keyword>
<protein>
    <submittedName>
        <fullName evidence="6">DNA-binding transcriptional regulator, LysR family</fullName>
    </submittedName>
</protein>
<comment type="similarity">
    <text evidence="1">Belongs to the LysR transcriptional regulatory family.</text>
</comment>
<dbReference type="InterPro" id="IPR058163">
    <property type="entry name" value="LysR-type_TF_proteobact-type"/>
</dbReference>
<evidence type="ECO:0000259" key="5">
    <source>
        <dbReference type="PROSITE" id="PS50931"/>
    </source>
</evidence>
<dbReference type="PANTHER" id="PTHR30537:SF3">
    <property type="entry name" value="TRANSCRIPTIONAL REGULATORY PROTEIN"/>
    <property type="match status" value="1"/>
</dbReference>
<name>A0A1G7F356_9PROT</name>
<evidence type="ECO:0000313" key="7">
    <source>
        <dbReference type="Proteomes" id="UP000183685"/>
    </source>
</evidence>
<dbReference type="OrthoDB" id="7333438at2"/>
<proteinExistence type="inferred from homology"/>
<reference evidence="6 7" key="1">
    <citation type="submission" date="2016-10" db="EMBL/GenBank/DDBJ databases">
        <authorList>
            <person name="de Groot N.N."/>
        </authorList>
    </citation>
    <scope>NUCLEOTIDE SEQUENCE [LARGE SCALE GENOMIC DNA]</scope>
    <source>
        <strain evidence="6 7">CGMCC 1.9109</strain>
    </source>
</reference>
<dbReference type="RefSeq" id="WP_068303521.1">
    <property type="nucleotide sequence ID" value="NZ_FNAK01000009.1"/>
</dbReference>
<dbReference type="EMBL" id="FNAK01000009">
    <property type="protein sequence ID" value="SDE70440.1"/>
    <property type="molecule type" value="Genomic_DNA"/>
</dbReference>
<dbReference type="Proteomes" id="UP000183685">
    <property type="component" value="Unassembled WGS sequence"/>
</dbReference>
<dbReference type="PROSITE" id="PS50931">
    <property type="entry name" value="HTH_LYSR"/>
    <property type="match status" value="1"/>
</dbReference>
<dbReference type="GO" id="GO:0043565">
    <property type="term" value="F:sequence-specific DNA binding"/>
    <property type="evidence" value="ECO:0007669"/>
    <property type="project" value="TreeGrafter"/>
</dbReference>
<dbReference type="SUPFAM" id="SSF46785">
    <property type="entry name" value="Winged helix' DNA-binding domain"/>
    <property type="match status" value="1"/>
</dbReference>
<dbReference type="Gene3D" id="1.10.10.10">
    <property type="entry name" value="Winged helix-like DNA-binding domain superfamily/Winged helix DNA-binding domain"/>
    <property type="match status" value="1"/>
</dbReference>
<accession>A0A1G7F356</accession>
<dbReference type="InterPro" id="IPR036388">
    <property type="entry name" value="WH-like_DNA-bd_sf"/>
</dbReference>
<dbReference type="STRING" id="637679.GCA_001550055_01572"/>
<evidence type="ECO:0000313" key="6">
    <source>
        <dbReference type="EMBL" id="SDE70440.1"/>
    </source>
</evidence>
<dbReference type="GO" id="GO:0003700">
    <property type="term" value="F:DNA-binding transcription factor activity"/>
    <property type="evidence" value="ECO:0007669"/>
    <property type="project" value="InterPro"/>
</dbReference>
<sequence>MFDWNDMRYFLELARRGKLAAAALRLGVDHTTVSRRIAALEKELGVELFDRENRAYKLNSDGRRLMAYAEKMEASSLALMDEVAPVASGPQGTVRLSTPEAFGSQFLVRHCMGFRQRNPGITLELVAETRSLNLSRREADAAITLARPSHGRIVSEKAGVYRLRLYAAPSYLQQHPPIVSLPDLKHHHFIWYVDDLLPLPELQMLDKAISDPNVIFRTTSVTGQANAAEAGLGIALLPCYLADRIKGLTPVLPSEISVLRDLWLVVHDDLRPEAHMDRVCTFLTTLIASERRTLLGAR</sequence>
<keyword evidence="4" id="KW-0804">Transcription</keyword>
<dbReference type="GO" id="GO:0006351">
    <property type="term" value="P:DNA-templated transcription"/>
    <property type="evidence" value="ECO:0007669"/>
    <property type="project" value="TreeGrafter"/>
</dbReference>
<gene>
    <name evidence="6" type="ORF">SAMN04488071_3600</name>
</gene>